<dbReference type="AlphaFoldDB" id="A0A8H4KLB1"/>
<keyword evidence="3" id="KW-1185">Reference proteome</keyword>
<feature type="region of interest" description="Disordered" evidence="1">
    <location>
        <begin position="171"/>
        <end position="194"/>
    </location>
</feature>
<protein>
    <submittedName>
        <fullName evidence="2">Uncharacterized protein</fullName>
    </submittedName>
</protein>
<evidence type="ECO:0000256" key="1">
    <source>
        <dbReference type="SAM" id="MobiDB-lite"/>
    </source>
</evidence>
<evidence type="ECO:0000313" key="3">
    <source>
        <dbReference type="Proteomes" id="UP000605986"/>
    </source>
</evidence>
<comment type="caution">
    <text evidence="2">The sequence shown here is derived from an EMBL/GenBank/DDBJ whole genome shotgun (WGS) entry which is preliminary data.</text>
</comment>
<proteinExistence type="predicted"/>
<reference evidence="2" key="1">
    <citation type="submission" date="2020-01" db="EMBL/GenBank/DDBJ databases">
        <title>Identification and distribution of gene clusters putatively required for synthesis of sphingolipid metabolism inhibitors in phylogenetically diverse species of the filamentous fungus Fusarium.</title>
        <authorList>
            <person name="Kim H.-S."/>
            <person name="Busman M."/>
            <person name="Brown D.W."/>
            <person name="Divon H."/>
            <person name="Uhlig S."/>
            <person name="Proctor R.H."/>
        </authorList>
    </citation>
    <scope>NUCLEOTIDE SEQUENCE</scope>
    <source>
        <strain evidence="2">NRRL 53441</strain>
    </source>
</reference>
<evidence type="ECO:0000313" key="2">
    <source>
        <dbReference type="EMBL" id="KAF4451359.1"/>
    </source>
</evidence>
<feature type="compositionally biased region" description="Acidic residues" evidence="1">
    <location>
        <begin position="177"/>
        <end position="193"/>
    </location>
</feature>
<gene>
    <name evidence="2" type="ORF">F53441_5625</name>
</gene>
<sequence length="493" mass="57659">MTDAADRVFHTLELAQQIVFELELKDFFRALAITRALWEGQIPDCVWEEHFMRLGYPDYAIRRTSQPLRACYMCISQAIDAINHEVSPSSTLLKMKDKCGGKFVYSRCHEDMTAPLVFQSSWFGFDVTDVFMLDLEELRLLHAKTKTSPDYLTFKGSTVIGFEYKNQHDDIDNAEVGGEDSEADEESDEDEDREFSYETLQYGGAKYVVLRKLEDWSLIAKFDPKHSGINESACWWKNFRLYDEFLIVSYHLGQEKTLFEIWDSKGSKHGEIVFPAFAVYQYDYHSSFGNHYLTIYALPNRTPKIAQTWNLDRVELVFEHTMSEENLHLQARNGILYKYSWRDPLPVDYWAVDGRSISRKASEMLWKFSPLSGRAFSDGTKVIWEDWLTLYTSEGDIVRRYDLKNNEDEGCYLEGGILFDRFFFSIFWFEESSCASLVVYSKTGEELTSMLLERQDRVFTWFVDVMGRLVLVYEDDECQMDELEMIDFRGISV</sequence>
<name>A0A8H4KLB1_9HYPO</name>
<accession>A0A8H4KLB1</accession>
<organism evidence="2 3">
    <name type="scientific">Fusarium austroafricanum</name>
    <dbReference type="NCBI Taxonomy" id="2364996"/>
    <lineage>
        <taxon>Eukaryota</taxon>
        <taxon>Fungi</taxon>
        <taxon>Dikarya</taxon>
        <taxon>Ascomycota</taxon>
        <taxon>Pezizomycotina</taxon>
        <taxon>Sordariomycetes</taxon>
        <taxon>Hypocreomycetidae</taxon>
        <taxon>Hypocreales</taxon>
        <taxon>Nectriaceae</taxon>
        <taxon>Fusarium</taxon>
        <taxon>Fusarium concolor species complex</taxon>
    </lineage>
</organism>
<dbReference type="EMBL" id="JAADJG010000221">
    <property type="protein sequence ID" value="KAF4451359.1"/>
    <property type="molecule type" value="Genomic_DNA"/>
</dbReference>
<dbReference type="OrthoDB" id="5033794at2759"/>
<dbReference type="Proteomes" id="UP000605986">
    <property type="component" value="Unassembled WGS sequence"/>
</dbReference>